<dbReference type="PROSITE" id="PS50850">
    <property type="entry name" value="MFS"/>
    <property type="match status" value="1"/>
</dbReference>
<feature type="transmembrane region" description="Helical" evidence="7">
    <location>
        <begin position="407"/>
        <end position="426"/>
    </location>
</feature>
<protein>
    <submittedName>
        <fullName evidence="9">MFS transporter</fullName>
    </submittedName>
</protein>
<feature type="transmembrane region" description="Helical" evidence="7">
    <location>
        <begin position="53"/>
        <end position="77"/>
    </location>
</feature>
<evidence type="ECO:0000256" key="6">
    <source>
        <dbReference type="ARBA" id="ARBA00023136"/>
    </source>
</evidence>
<evidence type="ECO:0000256" key="4">
    <source>
        <dbReference type="ARBA" id="ARBA00022692"/>
    </source>
</evidence>
<dbReference type="Proteomes" id="UP000316612">
    <property type="component" value="Unassembled WGS sequence"/>
</dbReference>
<dbReference type="GO" id="GO:0022857">
    <property type="term" value="F:transmembrane transporter activity"/>
    <property type="evidence" value="ECO:0007669"/>
    <property type="project" value="InterPro"/>
</dbReference>
<evidence type="ECO:0000313" key="10">
    <source>
        <dbReference type="Proteomes" id="UP000316612"/>
    </source>
</evidence>
<evidence type="ECO:0000256" key="5">
    <source>
        <dbReference type="ARBA" id="ARBA00022989"/>
    </source>
</evidence>
<feature type="transmembrane region" description="Helical" evidence="7">
    <location>
        <begin position="378"/>
        <end position="401"/>
    </location>
</feature>
<evidence type="ECO:0000256" key="2">
    <source>
        <dbReference type="ARBA" id="ARBA00022448"/>
    </source>
</evidence>
<organism evidence="9 10">
    <name type="scientific">Glutamicibacter uratoxydans</name>
    <name type="common">Arthrobacter uratoxydans</name>
    <dbReference type="NCBI Taxonomy" id="43667"/>
    <lineage>
        <taxon>Bacteria</taxon>
        <taxon>Bacillati</taxon>
        <taxon>Actinomycetota</taxon>
        <taxon>Actinomycetes</taxon>
        <taxon>Micrococcales</taxon>
        <taxon>Micrococcaceae</taxon>
        <taxon>Glutamicibacter</taxon>
    </lineage>
</organism>
<keyword evidence="2" id="KW-0813">Transport</keyword>
<dbReference type="OrthoDB" id="8953821at2"/>
<feature type="transmembrane region" description="Helical" evidence="7">
    <location>
        <begin position="89"/>
        <end position="110"/>
    </location>
</feature>
<dbReference type="AlphaFoldDB" id="A0A4Y4DKE5"/>
<feature type="transmembrane region" description="Helical" evidence="7">
    <location>
        <begin position="282"/>
        <end position="305"/>
    </location>
</feature>
<feature type="transmembrane region" description="Helical" evidence="7">
    <location>
        <begin position="340"/>
        <end position="357"/>
    </location>
</feature>
<dbReference type="PANTHER" id="PTHR43045:SF1">
    <property type="entry name" value="SHIKIMATE TRANSPORTER"/>
    <property type="match status" value="1"/>
</dbReference>
<keyword evidence="6 7" id="KW-0472">Membrane</keyword>
<dbReference type="RefSeq" id="WP_141362515.1">
    <property type="nucleotide sequence ID" value="NZ_BAAAJL010000008.1"/>
</dbReference>
<evidence type="ECO:0000313" key="9">
    <source>
        <dbReference type="EMBL" id="GED05436.1"/>
    </source>
</evidence>
<feature type="transmembrane region" description="Helical" evidence="7">
    <location>
        <begin position="122"/>
        <end position="144"/>
    </location>
</feature>
<proteinExistence type="predicted"/>
<dbReference type="CDD" id="cd17369">
    <property type="entry name" value="MFS_ShiA_like"/>
    <property type="match status" value="1"/>
</dbReference>
<dbReference type="InterPro" id="IPR005829">
    <property type="entry name" value="Sugar_transporter_CS"/>
</dbReference>
<name>A0A4Y4DKE5_GLUUR</name>
<evidence type="ECO:0000259" key="8">
    <source>
        <dbReference type="PROSITE" id="PS50850"/>
    </source>
</evidence>
<comment type="subcellular location">
    <subcellularLocation>
        <location evidence="1">Cell membrane</location>
        <topology evidence="1">Multi-pass membrane protein</topology>
    </subcellularLocation>
</comment>
<dbReference type="EMBL" id="BJNY01000005">
    <property type="protein sequence ID" value="GED05436.1"/>
    <property type="molecule type" value="Genomic_DNA"/>
</dbReference>
<comment type="caution">
    <text evidence="9">The sequence shown here is derived from an EMBL/GenBank/DDBJ whole genome shotgun (WGS) entry which is preliminary data.</text>
</comment>
<dbReference type="PANTHER" id="PTHR43045">
    <property type="entry name" value="SHIKIMATE TRANSPORTER"/>
    <property type="match status" value="1"/>
</dbReference>
<dbReference type="Gene3D" id="1.20.1250.20">
    <property type="entry name" value="MFS general substrate transporter like domains"/>
    <property type="match status" value="2"/>
</dbReference>
<dbReference type="InterPro" id="IPR036259">
    <property type="entry name" value="MFS_trans_sf"/>
</dbReference>
<feature type="transmembrane region" description="Helical" evidence="7">
    <location>
        <begin position="28"/>
        <end position="47"/>
    </location>
</feature>
<gene>
    <name evidence="9" type="primary">shiA_2</name>
    <name evidence="9" type="ORF">AUR04nite_09680</name>
</gene>
<evidence type="ECO:0000256" key="1">
    <source>
        <dbReference type="ARBA" id="ARBA00004651"/>
    </source>
</evidence>
<sequence length="462" mass="49290">MSTAVSQGRAASQRRIAFATIIGTTIEWYDFFIYATAAGLVFAHLFFEPAGSQIGLLLSFASVGISFLFRPLGAFLAGHFGDKIGRRAMLVLTLTLMGASTILIGVLPTYETAGILAPVLLLLLRITQGISAGGEWGGAVLMAVEHAPAQRRGRAGAYPQLGVPLGMLLASAMMALMTGVISPGEQFVAWGWRVPFLVSFVLIVVGYFIRRSVDESPVFEEIAQKKAQTRVPIVVLFKKHWLLVLIAALIFAGNNAAGYMTTGGFLQAYMTNPEGPVGFDRTQVLLAVSFGAVMWFIFTLLSGVVSDRIGRKRTYQIGFISQLLCVFPLFWLVNAASLPLLYLAFALFSVGLGFSYGPQAALYSELFPASVRFSGVSISYAFGAILGGAFAPMIATALVQATGGTNAVAWYLAGLTAVSLAAVSLVRDRSGIDLSIGNQAEQEVGALVFDNRRAVQPVKQDA</sequence>
<feature type="transmembrane region" description="Helical" evidence="7">
    <location>
        <begin position="317"/>
        <end position="334"/>
    </location>
</feature>
<dbReference type="SUPFAM" id="SSF103473">
    <property type="entry name" value="MFS general substrate transporter"/>
    <property type="match status" value="1"/>
</dbReference>
<dbReference type="InterPro" id="IPR011701">
    <property type="entry name" value="MFS"/>
</dbReference>
<dbReference type="PROSITE" id="PS00216">
    <property type="entry name" value="SUGAR_TRANSPORT_1"/>
    <property type="match status" value="1"/>
</dbReference>
<dbReference type="InterPro" id="IPR020846">
    <property type="entry name" value="MFS_dom"/>
</dbReference>
<feature type="domain" description="Major facilitator superfamily (MFS) profile" evidence="8">
    <location>
        <begin position="16"/>
        <end position="431"/>
    </location>
</feature>
<accession>A0A4Y4DKE5</accession>
<feature type="transmembrane region" description="Helical" evidence="7">
    <location>
        <begin position="165"/>
        <end position="184"/>
    </location>
</feature>
<feature type="transmembrane region" description="Helical" evidence="7">
    <location>
        <begin position="190"/>
        <end position="209"/>
    </location>
</feature>
<evidence type="ECO:0000256" key="7">
    <source>
        <dbReference type="SAM" id="Phobius"/>
    </source>
</evidence>
<reference evidence="9 10" key="1">
    <citation type="submission" date="2019-06" db="EMBL/GenBank/DDBJ databases">
        <title>Whole genome shotgun sequence of Glutamicibacter uratoxydans NBRC 15515.</title>
        <authorList>
            <person name="Hosoyama A."/>
            <person name="Uohara A."/>
            <person name="Ohji S."/>
            <person name="Ichikawa N."/>
        </authorList>
    </citation>
    <scope>NUCLEOTIDE SEQUENCE [LARGE SCALE GENOMIC DNA]</scope>
    <source>
        <strain evidence="9 10">NBRC 15515</strain>
    </source>
</reference>
<keyword evidence="10" id="KW-1185">Reference proteome</keyword>
<keyword evidence="3" id="KW-1003">Cell membrane</keyword>
<keyword evidence="4 7" id="KW-0812">Transmembrane</keyword>
<dbReference type="GO" id="GO:0005886">
    <property type="term" value="C:plasma membrane"/>
    <property type="evidence" value="ECO:0007669"/>
    <property type="project" value="UniProtKB-SubCell"/>
</dbReference>
<keyword evidence="5 7" id="KW-1133">Transmembrane helix</keyword>
<evidence type="ECO:0000256" key="3">
    <source>
        <dbReference type="ARBA" id="ARBA00022475"/>
    </source>
</evidence>
<feature type="transmembrane region" description="Helical" evidence="7">
    <location>
        <begin position="240"/>
        <end position="262"/>
    </location>
</feature>
<dbReference type="Pfam" id="PF07690">
    <property type="entry name" value="MFS_1"/>
    <property type="match status" value="1"/>
</dbReference>